<keyword evidence="2" id="KW-1185">Reference proteome</keyword>
<gene>
    <name evidence="1" type="ORF">SAMN05421812_101224</name>
</gene>
<dbReference type="AlphaFoldDB" id="A0A239G4B0"/>
<proteinExistence type="predicted"/>
<protein>
    <submittedName>
        <fullName evidence="1">Uncharacterized protein</fullName>
    </submittedName>
</protein>
<dbReference type="RefSeq" id="WP_089243679.1">
    <property type="nucleotide sequence ID" value="NZ_FZPH01000001.1"/>
</dbReference>
<dbReference type="EMBL" id="FZPH01000001">
    <property type="protein sequence ID" value="SNS63999.1"/>
    <property type="molecule type" value="Genomic_DNA"/>
</dbReference>
<evidence type="ECO:0000313" key="1">
    <source>
        <dbReference type="EMBL" id="SNS63999.1"/>
    </source>
</evidence>
<dbReference type="OrthoDB" id="4541168at2"/>
<reference evidence="1 2" key="1">
    <citation type="submission" date="2017-06" db="EMBL/GenBank/DDBJ databases">
        <authorList>
            <person name="Kim H.J."/>
            <person name="Triplett B.A."/>
        </authorList>
    </citation>
    <scope>NUCLEOTIDE SEQUENCE [LARGE SCALE GENOMIC DNA]</scope>
    <source>
        <strain evidence="1 2">CGMCC 4.5593</strain>
    </source>
</reference>
<dbReference type="Proteomes" id="UP000198362">
    <property type="component" value="Unassembled WGS sequence"/>
</dbReference>
<sequence>MRSLTAAIADHDDAAGFLAWPGDFELDRKDHVEEVHLASGATLEGFAGDGAGGTFFFCGDGGEERPVLYADSEGGAALVAIGLEQLLQLLLVAPWWRDCQAFTEEESRELAAEYLEDMPDLTDRRDRAAAALGIELPTEAEVLTRLHRVATEAGDDFVLVYTPEGNEYERLITA</sequence>
<name>A0A239G4B0_9ACTN</name>
<accession>A0A239G4B0</accession>
<organism evidence="1 2">
    <name type="scientific">Asanoa hainanensis</name>
    <dbReference type="NCBI Taxonomy" id="560556"/>
    <lineage>
        <taxon>Bacteria</taxon>
        <taxon>Bacillati</taxon>
        <taxon>Actinomycetota</taxon>
        <taxon>Actinomycetes</taxon>
        <taxon>Micromonosporales</taxon>
        <taxon>Micromonosporaceae</taxon>
        <taxon>Asanoa</taxon>
    </lineage>
</organism>
<evidence type="ECO:0000313" key="2">
    <source>
        <dbReference type="Proteomes" id="UP000198362"/>
    </source>
</evidence>